<keyword evidence="4" id="KW-1185">Reference proteome</keyword>
<comment type="caution">
    <text evidence="3">The sequence shown here is derived from an EMBL/GenBank/DDBJ whole genome shotgun (WGS) entry which is preliminary data.</text>
</comment>
<keyword evidence="2" id="KW-0812">Transmembrane</keyword>
<feature type="compositionally biased region" description="Basic and acidic residues" evidence="1">
    <location>
        <begin position="217"/>
        <end position="231"/>
    </location>
</feature>
<feature type="transmembrane region" description="Helical" evidence="2">
    <location>
        <begin position="12"/>
        <end position="28"/>
    </location>
</feature>
<evidence type="ECO:0000256" key="1">
    <source>
        <dbReference type="SAM" id="MobiDB-lite"/>
    </source>
</evidence>
<keyword evidence="2" id="KW-0472">Membrane</keyword>
<dbReference type="VEuPathDB" id="MicrosporidiaDB:CWI38_0901p0030"/>
<feature type="region of interest" description="Disordered" evidence="1">
    <location>
        <begin position="181"/>
        <end position="468"/>
    </location>
</feature>
<evidence type="ECO:0000313" key="3">
    <source>
        <dbReference type="EMBL" id="TBU12095.1"/>
    </source>
</evidence>
<gene>
    <name evidence="3" type="ORF">CWI38_0901p0030</name>
</gene>
<dbReference type="EMBL" id="PITK01000901">
    <property type="protein sequence ID" value="TBU12095.1"/>
    <property type="molecule type" value="Genomic_DNA"/>
</dbReference>
<feature type="compositionally biased region" description="Basic and acidic residues" evidence="1">
    <location>
        <begin position="332"/>
        <end position="354"/>
    </location>
</feature>
<dbReference type="Proteomes" id="UP000292282">
    <property type="component" value="Unassembled WGS sequence"/>
</dbReference>
<feature type="compositionally biased region" description="Basic and acidic residues" evidence="1">
    <location>
        <begin position="242"/>
        <end position="253"/>
    </location>
</feature>
<proteinExistence type="predicted"/>
<evidence type="ECO:0000256" key="2">
    <source>
        <dbReference type="SAM" id="Phobius"/>
    </source>
</evidence>
<accession>A0A4Q9LWK9</accession>
<name>A0A4Q9LWK9_9MICR</name>
<feature type="compositionally biased region" description="Polar residues" evidence="1">
    <location>
        <begin position="204"/>
        <end position="215"/>
    </location>
</feature>
<reference evidence="3 4" key="1">
    <citation type="submission" date="2017-12" db="EMBL/GenBank/DDBJ databases">
        <authorList>
            <person name="Pombert J.-F."/>
            <person name="Haag K.L."/>
            <person name="Ebert D."/>
        </authorList>
    </citation>
    <scope>NUCLEOTIDE SEQUENCE [LARGE SCALE GENOMIC DNA]</scope>
    <source>
        <strain evidence="3">IL-G-3</strain>
    </source>
</reference>
<evidence type="ECO:0000313" key="4">
    <source>
        <dbReference type="Proteomes" id="UP000292282"/>
    </source>
</evidence>
<sequence length="491" mass="55786">MNTTKINIMKRRVDILIFIYFYLNLTILKEIVSVADPETGNILSAETLNMVDGKDGGKENETFTRQVVSMATGSPPMNRLLTSGQVVHPSSDNSGLAKIDSEKETDPEDLWSFIPIRGNKVLFVGKENMCLKRNGAQISLESCPKLDKIVPKEFEWLINIQISKEDYDRCKTIVSEYEKSDGGLGGVFKKNSKREPSSDKSAAPGSQQSEPSGNKPTGDKYGDENRQRDMSPDEYSSASIHKPSDSYRPDSNSDKPSNINKRKYSGDKPYTPADRNNQENGFPPKEDHRDNNDNPGDDYSRHRSNGYREGNSRGKYSRRDDDKSIADSQYGDGDRTRDEYLRDKNDISQRDNTLEPRNQPRGSFPKETDGQRDNHTPKDQYRPERDDRLPHHSDREDDIPREGHSISPKNDRYGPPDNYSPHIDQERNSGKRSWYHPSRSEAAYSGRNSKKSKTSGELDTPIDNRSKDENILSTLEALKELFQEYGDSVKK</sequence>
<keyword evidence="2" id="KW-1133">Transmembrane helix</keyword>
<organism evidence="3 4">
    <name type="scientific">Hamiltosporidium tvaerminnensis</name>
    <dbReference type="NCBI Taxonomy" id="1176355"/>
    <lineage>
        <taxon>Eukaryota</taxon>
        <taxon>Fungi</taxon>
        <taxon>Fungi incertae sedis</taxon>
        <taxon>Microsporidia</taxon>
        <taxon>Dubosqiidae</taxon>
        <taxon>Hamiltosporidium</taxon>
    </lineage>
</organism>
<feature type="compositionally biased region" description="Basic and acidic residues" evidence="1">
    <location>
        <begin position="364"/>
        <end position="414"/>
    </location>
</feature>
<protein>
    <submittedName>
        <fullName evidence="3">Uncharacterized protein</fullName>
    </submittedName>
</protein>
<dbReference type="AlphaFoldDB" id="A0A4Q9LWK9"/>